<dbReference type="AlphaFoldDB" id="A0AAX1J5Q2"/>
<dbReference type="CDD" id="cd07043">
    <property type="entry name" value="STAS_anti-anti-sigma_factors"/>
    <property type="match status" value="1"/>
</dbReference>
<dbReference type="SUPFAM" id="SSF52091">
    <property type="entry name" value="SpoIIaa-like"/>
    <property type="match status" value="1"/>
</dbReference>
<comment type="similarity">
    <text evidence="1 2">Belongs to the anti-sigma-factor antagonist family.</text>
</comment>
<dbReference type="NCBIfam" id="TIGR00377">
    <property type="entry name" value="ant_ant_sig"/>
    <property type="match status" value="1"/>
</dbReference>
<dbReference type="Proteomes" id="UP000663583">
    <property type="component" value="Chromosome"/>
</dbReference>
<evidence type="ECO:0000313" key="7">
    <source>
        <dbReference type="Proteomes" id="UP000663583"/>
    </source>
</evidence>
<dbReference type="PANTHER" id="PTHR33495">
    <property type="entry name" value="ANTI-SIGMA FACTOR ANTAGONIST TM_1081-RELATED-RELATED"/>
    <property type="match status" value="1"/>
</dbReference>
<feature type="domain" description="STAS" evidence="3">
    <location>
        <begin position="8"/>
        <end position="117"/>
    </location>
</feature>
<reference evidence="4" key="2">
    <citation type="submission" date="2020-02" db="EMBL/GenBank/DDBJ databases">
        <authorList>
            <person name="Matsumoto Y."/>
            <person name="Kinjo T."/>
            <person name="Motooka D."/>
            <person name="Nabeya D."/>
            <person name="Jung N."/>
            <person name="Uechi K."/>
            <person name="Horii T."/>
            <person name="Iida T."/>
            <person name="Fujita J."/>
            <person name="Nakamura S."/>
        </authorList>
    </citation>
    <scope>NUCLEOTIDE SEQUENCE</scope>
    <source>
        <strain evidence="4">JCM 13573</strain>
    </source>
</reference>
<sequence length="119" mass="12608">MVTESSAFSVTRHTHGEAVVLEVCGALDQVTAPSLATQFDIVLMSGPAVLVVDLTGVDFMSSAGISLLVETHRLTERTATALRVAAEGPATSRPMRIVGVDKMIDLYPTVTEAIRGRQP</sequence>
<evidence type="ECO:0000313" key="4">
    <source>
        <dbReference type="EMBL" id="GFG65280.1"/>
    </source>
</evidence>
<dbReference type="EMBL" id="BLKU01000003">
    <property type="protein sequence ID" value="GFG65280.1"/>
    <property type="molecule type" value="Genomic_DNA"/>
</dbReference>
<evidence type="ECO:0000313" key="6">
    <source>
        <dbReference type="Proteomes" id="UP000465306"/>
    </source>
</evidence>
<dbReference type="EMBL" id="CP065047">
    <property type="protein sequence ID" value="QPI35801.1"/>
    <property type="molecule type" value="Genomic_DNA"/>
</dbReference>
<dbReference type="GO" id="GO:0043856">
    <property type="term" value="F:anti-sigma factor antagonist activity"/>
    <property type="evidence" value="ECO:0007669"/>
    <property type="project" value="InterPro"/>
</dbReference>
<dbReference type="PANTHER" id="PTHR33495:SF13">
    <property type="entry name" value="ANTI-SIGMA-F FACTOR ANTAGONIST RSFB"/>
    <property type="match status" value="1"/>
</dbReference>
<dbReference type="Gene3D" id="3.30.750.24">
    <property type="entry name" value="STAS domain"/>
    <property type="match status" value="1"/>
</dbReference>
<dbReference type="InterPro" id="IPR036513">
    <property type="entry name" value="STAS_dom_sf"/>
</dbReference>
<evidence type="ECO:0000256" key="1">
    <source>
        <dbReference type="ARBA" id="ARBA00009013"/>
    </source>
</evidence>
<organism evidence="5 7">
    <name type="scientific">Mycobacterium kubicae</name>
    <dbReference type="NCBI Taxonomy" id="120959"/>
    <lineage>
        <taxon>Bacteria</taxon>
        <taxon>Bacillati</taxon>
        <taxon>Actinomycetota</taxon>
        <taxon>Actinomycetes</taxon>
        <taxon>Mycobacteriales</taxon>
        <taxon>Mycobacteriaceae</taxon>
        <taxon>Mycobacterium</taxon>
        <taxon>Mycobacterium simiae complex</taxon>
    </lineage>
</organism>
<keyword evidence="6" id="KW-1185">Reference proteome</keyword>
<dbReference type="Proteomes" id="UP000465306">
    <property type="component" value="Unassembled WGS sequence"/>
</dbReference>
<dbReference type="InterPro" id="IPR003658">
    <property type="entry name" value="Anti-sigma_ant"/>
</dbReference>
<protein>
    <recommendedName>
        <fullName evidence="2">Anti-sigma factor antagonist</fullName>
    </recommendedName>
</protein>
<accession>A0AAX1J5Q2</accession>
<reference evidence="5" key="3">
    <citation type="submission" date="2020-11" db="EMBL/GenBank/DDBJ databases">
        <title>Intraspecies plasmid and genomic variation of Mycobacterium kubicae revealed by the complete genome sequences of two clinical isolates.</title>
        <authorList>
            <person name="Hendrix J.R."/>
            <person name="Epperson L.E."/>
            <person name="Honda J.R."/>
            <person name="Strong M."/>
        </authorList>
    </citation>
    <scope>NUCLEOTIDE SEQUENCE</scope>
    <source>
        <strain evidence="5">JCM 13573</strain>
    </source>
</reference>
<evidence type="ECO:0000313" key="5">
    <source>
        <dbReference type="EMBL" id="QPI35801.1"/>
    </source>
</evidence>
<dbReference type="InterPro" id="IPR002645">
    <property type="entry name" value="STAS_dom"/>
</dbReference>
<dbReference type="KEGG" id="mku:I2456_14430"/>
<reference evidence="4 6" key="1">
    <citation type="journal article" date="2019" name="Emerg. Microbes Infect.">
        <title>Comprehensive subspecies identification of 175 nontuberculous mycobacteria species based on 7547 genomic profiles.</title>
        <authorList>
            <person name="Matsumoto Y."/>
            <person name="Kinjo T."/>
            <person name="Motooka D."/>
            <person name="Nabeya D."/>
            <person name="Jung N."/>
            <person name="Uechi K."/>
            <person name="Horii T."/>
            <person name="Iida T."/>
            <person name="Fujita J."/>
            <person name="Nakamura S."/>
        </authorList>
    </citation>
    <scope>NUCLEOTIDE SEQUENCE [LARGE SCALE GENOMIC DNA]</scope>
    <source>
        <strain evidence="4 6">JCM 13573</strain>
    </source>
</reference>
<evidence type="ECO:0000256" key="2">
    <source>
        <dbReference type="RuleBase" id="RU003749"/>
    </source>
</evidence>
<dbReference type="PROSITE" id="PS50801">
    <property type="entry name" value="STAS"/>
    <property type="match status" value="1"/>
</dbReference>
<gene>
    <name evidence="4" type="primary">rsfB_2</name>
    <name evidence="5" type="ORF">I2456_14430</name>
    <name evidence="4" type="ORF">MKUB_27700</name>
</gene>
<name>A0AAX1J5Q2_9MYCO</name>
<proteinExistence type="inferred from homology"/>
<dbReference type="Pfam" id="PF01740">
    <property type="entry name" value="STAS"/>
    <property type="match status" value="1"/>
</dbReference>
<evidence type="ECO:0000259" key="3">
    <source>
        <dbReference type="PROSITE" id="PS50801"/>
    </source>
</evidence>